<proteinExistence type="predicted"/>
<reference evidence="1 2" key="1">
    <citation type="submission" date="2014-03" db="EMBL/GenBank/DDBJ databases">
        <title>Draft Genome Sequences of Four Burkholderia Strains.</title>
        <authorList>
            <person name="Liu X.Y."/>
            <person name="Li C.X."/>
            <person name="Xu J.H."/>
        </authorList>
    </citation>
    <scope>NUCLEOTIDE SEQUENCE [LARGE SCALE GENOMIC DNA]</scope>
    <source>
        <strain evidence="1 2">OP-1</strain>
    </source>
</reference>
<dbReference type="AlphaFoldDB" id="A0A656QGC9"/>
<protein>
    <submittedName>
        <fullName evidence="1">Uncharacterized protein</fullName>
    </submittedName>
</protein>
<comment type="caution">
    <text evidence="1">The sequence shown here is derived from an EMBL/GenBank/DDBJ whole genome shotgun (WGS) entry which is preliminary data.</text>
</comment>
<evidence type="ECO:0000313" key="1">
    <source>
        <dbReference type="EMBL" id="KDR28886.1"/>
    </source>
</evidence>
<accession>A0A656QGC9</accession>
<sequence length="82" mass="9294">MSISVPGPKSQQELQRSPRHNHCIVANHVPNAKIEFSSARRSNSYVRHVGIAPYVNASDGWIDIAHKRGTDTFVDKQRRLRC</sequence>
<evidence type="ECO:0000313" key="2">
    <source>
        <dbReference type="Proteomes" id="UP000027451"/>
    </source>
</evidence>
<dbReference type="Proteomes" id="UP000027451">
    <property type="component" value="Unassembled WGS sequence"/>
</dbReference>
<keyword evidence="2" id="KW-1185">Reference proteome</keyword>
<dbReference type="EMBL" id="JFHD01000016">
    <property type="protein sequence ID" value="KDR28886.1"/>
    <property type="molecule type" value="Genomic_DNA"/>
</dbReference>
<name>A0A656QGC9_9BURK</name>
<gene>
    <name evidence="1" type="ORF">BG60_09230</name>
</gene>
<dbReference type="RefSeq" id="WP_034472504.1">
    <property type="nucleotide sequence ID" value="NZ_JFHD01000016.1"/>
</dbReference>
<organism evidence="1 2">
    <name type="scientific">Caballeronia zhejiangensis</name>
    <dbReference type="NCBI Taxonomy" id="871203"/>
    <lineage>
        <taxon>Bacteria</taxon>
        <taxon>Pseudomonadati</taxon>
        <taxon>Pseudomonadota</taxon>
        <taxon>Betaproteobacteria</taxon>
        <taxon>Burkholderiales</taxon>
        <taxon>Burkholderiaceae</taxon>
        <taxon>Caballeronia</taxon>
    </lineage>
</organism>